<evidence type="ECO:0000256" key="13">
    <source>
        <dbReference type="SAM" id="SignalP"/>
    </source>
</evidence>
<evidence type="ECO:0000256" key="5">
    <source>
        <dbReference type="ARBA" id="ARBA00022729"/>
    </source>
</evidence>
<feature type="signal peptide" evidence="13">
    <location>
        <begin position="1"/>
        <end position="23"/>
    </location>
</feature>
<keyword evidence="12" id="KW-0812">Transmembrane</keyword>
<feature type="compositionally biased region" description="Low complexity" evidence="11">
    <location>
        <begin position="405"/>
        <end position="434"/>
    </location>
</feature>
<feature type="region of interest" description="Disordered" evidence="11">
    <location>
        <begin position="405"/>
        <end position="436"/>
    </location>
</feature>
<keyword evidence="6 10" id="KW-0378">Hydrolase</keyword>
<reference evidence="14 15" key="1">
    <citation type="submission" date="2015-05" db="EMBL/GenBank/DDBJ databases">
        <title>Distinctive expansion of gene families associated with plant cell wall degradation and secondary metabolism in the genomes of grapevine trunk pathogens.</title>
        <authorList>
            <person name="Lawrence D.P."/>
            <person name="Travadon R."/>
            <person name="Rolshausen P.E."/>
            <person name="Baumgartner K."/>
        </authorList>
    </citation>
    <scope>NUCLEOTIDE SEQUENCE [LARGE SCALE GENOMIC DNA]</scope>
    <source>
        <strain evidence="14">UCRPC4</strain>
    </source>
</reference>
<protein>
    <recommendedName>
        <fullName evidence="4 10">Mannan endo-1,6-alpha-mannosidase</fullName>
        <ecNumber evidence="4 10">3.2.1.101</ecNumber>
    </recommendedName>
</protein>
<dbReference type="SUPFAM" id="SSF48208">
    <property type="entry name" value="Six-hairpin glycosidases"/>
    <property type="match status" value="1"/>
</dbReference>
<keyword evidence="9 10" id="KW-0326">Glycosidase</keyword>
<feature type="transmembrane region" description="Helical" evidence="12">
    <location>
        <begin position="441"/>
        <end position="463"/>
    </location>
</feature>
<dbReference type="Pfam" id="PF03663">
    <property type="entry name" value="Glyco_hydro_76"/>
    <property type="match status" value="1"/>
</dbReference>
<dbReference type="OrthoDB" id="4187847at2759"/>
<keyword evidence="7 12" id="KW-0472">Membrane</keyword>
<dbReference type="EC" id="3.2.1.101" evidence="4 10"/>
<evidence type="ECO:0000256" key="8">
    <source>
        <dbReference type="ARBA" id="ARBA00023180"/>
    </source>
</evidence>
<dbReference type="GO" id="GO:0009272">
    <property type="term" value="P:fungal-type cell wall biogenesis"/>
    <property type="evidence" value="ECO:0007669"/>
    <property type="project" value="TreeGrafter"/>
</dbReference>
<dbReference type="GO" id="GO:0016052">
    <property type="term" value="P:carbohydrate catabolic process"/>
    <property type="evidence" value="ECO:0007669"/>
    <property type="project" value="InterPro"/>
</dbReference>
<keyword evidence="12" id="KW-1133">Transmembrane helix</keyword>
<evidence type="ECO:0000256" key="4">
    <source>
        <dbReference type="ARBA" id="ARBA00012350"/>
    </source>
</evidence>
<dbReference type="Proteomes" id="UP000053317">
    <property type="component" value="Unassembled WGS sequence"/>
</dbReference>
<dbReference type="PANTHER" id="PTHR12145">
    <property type="entry name" value="MANNAN ENDO-1,6-ALPHA-MANNOSIDASE DCW1"/>
    <property type="match status" value="1"/>
</dbReference>
<evidence type="ECO:0000256" key="10">
    <source>
        <dbReference type="PIRNR" id="PIRNR016302"/>
    </source>
</evidence>
<dbReference type="GO" id="GO:0012505">
    <property type="term" value="C:endomembrane system"/>
    <property type="evidence" value="ECO:0007669"/>
    <property type="project" value="UniProtKB-SubCell"/>
</dbReference>
<evidence type="ECO:0000256" key="12">
    <source>
        <dbReference type="SAM" id="Phobius"/>
    </source>
</evidence>
<keyword evidence="5 13" id="KW-0732">Signal</keyword>
<evidence type="ECO:0000256" key="9">
    <source>
        <dbReference type="ARBA" id="ARBA00023295"/>
    </source>
</evidence>
<comment type="similarity">
    <text evidence="3 10">Belongs to the glycosyl hydrolase 76 family.</text>
</comment>
<sequence length="464" mass="50294">MKPQSILAKFTPLLLAAANFANAIDLDLSDTDNVKDVLATIAYDMMSYYSGNESGQTPGLLPGPCSSDSCYYWWEAGAMFGAMVNYWQYTGDTSYNDVVKQALLFQRGEHNNYNPANQSSDMGNDDQAFWAFSAMDAAESNFDAPGSDYPTWLSLVDAVFNFQASEWDDATCGGGIRWQVYSFGNGYNLKNSISDGGFFQLAARLARYTGNTTYADWAEKVPPDSPFSSEGNALTVWDNTNTDDNCTTVDHYLWTYNAGTMIAGSAYMYNYTNGSSTWQTRLEQLLEGAWTYFPSEYGSNTMSEIECEVKANCNNDQSSFKAYLSRWLGVTTLLAPFTASEIQAKLYNSSIGAAGQCVGGDNGRLCGRRWYSTTWDGSSGVGQQMAAMSVIGTQLLTQDMVPKSYSTGGTSTTNSSSEVESIDGSSSNPSSTSSITTKDKAGAAILTILVCVSTAAAAMFMILD</sequence>
<dbReference type="EMBL" id="LCWF01000081">
    <property type="protein sequence ID" value="KKY21918.1"/>
    <property type="molecule type" value="Genomic_DNA"/>
</dbReference>
<dbReference type="PANTHER" id="PTHR12145:SF36">
    <property type="entry name" value="MANNAN ENDO-1,6-ALPHA-MANNOSIDASE DCW1"/>
    <property type="match status" value="1"/>
</dbReference>
<dbReference type="FunFam" id="1.50.10.20:FF:000006">
    <property type="entry name" value="Mannan endo-1,6-alpha-mannosidase"/>
    <property type="match status" value="1"/>
</dbReference>
<organism evidence="14 15">
    <name type="scientific">Phaeomoniella chlamydospora</name>
    <name type="common">Phaeoacremonium chlamydosporum</name>
    <dbReference type="NCBI Taxonomy" id="158046"/>
    <lineage>
        <taxon>Eukaryota</taxon>
        <taxon>Fungi</taxon>
        <taxon>Dikarya</taxon>
        <taxon>Ascomycota</taxon>
        <taxon>Pezizomycotina</taxon>
        <taxon>Eurotiomycetes</taxon>
        <taxon>Chaetothyriomycetidae</taxon>
        <taxon>Phaeomoniellales</taxon>
        <taxon>Phaeomoniellaceae</taxon>
        <taxon>Phaeomoniella</taxon>
    </lineage>
</organism>
<comment type="catalytic activity">
    <reaction evidence="1 10">
        <text>Random hydrolysis of (1-&gt;6)-alpha-D-mannosidic linkages in unbranched (1-&gt;6)-mannans.</text>
        <dbReference type="EC" id="3.2.1.101"/>
    </reaction>
</comment>
<dbReference type="InterPro" id="IPR014480">
    <property type="entry name" value="Mannan-1_6-alpha_mannosidase"/>
</dbReference>
<gene>
    <name evidence="14" type="ORF">UCRPC4_g03421</name>
</gene>
<comment type="caution">
    <text evidence="14">The sequence shown here is derived from an EMBL/GenBank/DDBJ whole genome shotgun (WGS) entry which is preliminary data.</text>
</comment>
<dbReference type="InterPro" id="IPR008928">
    <property type="entry name" value="6-hairpin_glycosidase_sf"/>
</dbReference>
<comment type="subcellular location">
    <subcellularLocation>
        <location evidence="2">Endomembrane system</location>
    </subcellularLocation>
</comment>
<accession>A0A0G2GE69</accession>
<evidence type="ECO:0000256" key="2">
    <source>
        <dbReference type="ARBA" id="ARBA00004308"/>
    </source>
</evidence>
<dbReference type="PIRSF" id="PIRSF016302">
    <property type="entry name" value="Man_a_manosd"/>
    <property type="match status" value="1"/>
</dbReference>
<feature type="chain" id="PRO_5002544642" description="Mannan endo-1,6-alpha-mannosidase" evidence="13">
    <location>
        <begin position="24"/>
        <end position="464"/>
    </location>
</feature>
<keyword evidence="15" id="KW-1185">Reference proteome</keyword>
<dbReference type="GO" id="GO:0008496">
    <property type="term" value="F:mannan endo-1,6-alpha-mannosidase activity"/>
    <property type="evidence" value="ECO:0007669"/>
    <property type="project" value="UniProtKB-UniRule"/>
</dbReference>
<dbReference type="InterPro" id="IPR005198">
    <property type="entry name" value="Glyco_hydro_76"/>
</dbReference>
<dbReference type="AlphaFoldDB" id="A0A0G2GE69"/>
<proteinExistence type="inferred from homology"/>
<name>A0A0G2GE69_PHACM</name>
<evidence type="ECO:0000256" key="3">
    <source>
        <dbReference type="ARBA" id="ARBA00009699"/>
    </source>
</evidence>
<evidence type="ECO:0000256" key="7">
    <source>
        <dbReference type="ARBA" id="ARBA00023136"/>
    </source>
</evidence>
<evidence type="ECO:0000313" key="14">
    <source>
        <dbReference type="EMBL" id="KKY21918.1"/>
    </source>
</evidence>
<evidence type="ECO:0000313" key="15">
    <source>
        <dbReference type="Proteomes" id="UP000053317"/>
    </source>
</evidence>
<keyword evidence="8" id="KW-0325">Glycoprotein</keyword>
<dbReference type="Gene3D" id="1.50.10.20">
    <property type="match status" value="1"/>
</dbReference>
<evidence type="ECO:0000256" key="1">
    <source>
        <dbReference type="ARBA" id="ARBA00001452"/>
    </source>
</evidence>
<reference evidence="14 15" key="2">
    <citation type="submission" date="2015-05" db="EMBL/GenBank/DDBJ databases">
        <authorList>
            <person name="Morales-Cruz A."/>
            <person name="Amrine K.C."/>
            <person name="Cantu D."/>
        </authorList>
    </citation>
    <scope>NUCLEOTIDE SEQUENCE [LARGE SCALE GENOMIC DNA]</scope>
    <source>
        <strain evidence="14">UCRPC4</strain>
    </source>
</reference>
<evidence type="ECO:0000256" key="11">
    <source>
        <dbReference type="SAM" id="MobiDB-lite"/>
    </source>
</evidence>
<evidence type="ECO:0000256" key="6">
    <source>
        <dbReference type="ARBA" id="ARBA00022801"/>
    </source>
</evidence>